<dbReference type="EMBL" id="LR134162">
    <property type="protein sequence ID" value="VEB08132.1"/>
    <property type="molecule type" value="Genomic_DNA"/>
</dbReference>
<gene>
    <name evidence="1" type="primary">hpd</name>
    <name evidence="1" type="ORF">NCTC13635_07318</name>
</gene>
<dbReference type="Proteomes" id="UP000282433">
    <property type="component" value="Chromosome"/>
</dbReference>
<dbReference type="AlphaFoldDB" id="A0A447S7T2"/>
<accession>A0A447S7T2</accession>
<evidence type="ECO:0000313" key="2">
    <source>
        <dbReference type="Proteomes" id="UP000282433"/>
    </source>
</evidence>
<keyword evidence="1" id="KW-0670">Pyruvate</keyword>
<reference evidence="1 2" key="1">
    <citation type="submission" date="2018-12" db="EMBL/GenBank/DDBJ databases">
        <authorList>
            <consortium name="Pathogen Informatics"/>
        </authorList>
    </citation>
    <scope>NUCLEOTIDE SEQUENCE [LARGE SCALE GENOMIC DNA]</scope>
    <source>
        <strain evidence="1 2">NCTC13635</strain>
    </source>
</reference>
<name>A0A447S7T2_KLEPN</name>
<proteinExistence type="predicted"/>
<dbReference type="Pfam" id="PF14696">
    <property type="entry name" value="Glyoxalase_5"/>
    <property type="match status" value="1"/>
</dbReference>
<dbReference type="SUPFAM" id="SSF54593">
    <property type="entry name" value="Glyoxalase/Bleomycin resistance protein/Dihydroxybiphenyl dioxygenase"/>
    <property type="match status" value="1"/>
</dbReference>
<sequence>MTVFAPRRTVRRPKMVIVRCCGWRSKPAVGSRRPMPICFHRRRCRSITGWSLSSLPPAPPRRSAWGQHLQALGFQHEGSHRSRQVTLWRNGGARIVINHQPHSWADHFYQRHGVSLCAMALRVEHSASLVARARALGYATWQGDAGPNETPIPAICAPDGSLIYLIDAGEAIYERDFHLRDGVTGARGLSRYRSSGAGNGGRQPR</sequence>
<protein>
    <submittedName>
        <fullName evidence="1">4-hydroxyphenylpyruvate dioxygenase</fullName>
        <ecNumber evidence="1">1.13.11.27</ecNumber>
    </submittedName>
</protein>
<organism evidence="1 2">
    <name type="scientific">Klebsiella pneumoniae</name>
    <dbReference type="NCBI Taxonomy" id="573"/>
    <lineage>
        <taxon>Bacteria</taxon>
        <taxon>Pseudomonadati</taxon>
        <taxon>Pseudomonadota</taxon>
        <taxon>Gammaproteobacteria</taxon>
        <taxon>Enterobacterales</taxon>
        <taxon>Enterobacteriaceae</taxon>
        <taxon>Klebsiella/Raoultella group</taxon>
        <taxon>Klebsiella</taxon>
        <taxon>Klebsiella pneumoniae complex</taxon>
    </lineage>
</organism>
<dbReference type="GO" id="GO:0003868">
    <property type="term" value="F:4-hydroxyphenylpyruvate dioxygenase activity"/>
    <property type="evidence" value="ECO:0007669"/>
    <property type="project" value="UniProtKB-EC"/>
</dbReference>
<dbReference type="Gene3D" id="3.10.180.10">
    <property type="entry name" value="2,3-Dihydroxybiphenyl 1,2-Dioxygenase, domain 1"/>
    <property type="match status" value="1"/>
</dbReference>
<dbReference type="InterPro" id="IPR029068">
    <property type="entry name" value="Glyas_Bleomycin-R_OHBP_Dase"/>
</dbReference>
<keyword evidence="1" id="KW-0223">Dioxygenase</keyword>
<evidence type="ECO:0000313" key="1">
    <source>
        <dbReference type="EMBL" id="VEB08132.1"/>
    </source>
</evidence>
<dbReference type="EC" id="1.13.11.27" evidence="1"/>
<keyword evidence="1" id="KW-0560">Oxidoreductase</keyword>